<dbReference type="PANTHER" id="PTHR12110">
    <property type="entry name" value="HYDROXYPYRUVATE ISOMERASE"/>
    <property type="match status" value="1"/>
</dbReference>
<name>A0A3G6RHH5_CHRLC</name>
<dbReference type="Pfam" id="PF01261">
    <property type="entry name" value="AP_endonuc_2"/>
    <property type="match status" value="1"/>
</dbReference>
<reference evidence="2 5" key="2">
    <citation type="submission" date="2018-11" db="EMBL/GenBank/DDBJ databases">
        <title>Proposal to divide the Flavobacteriaceae and reorganize its genera based on Amino Acid Identity values calculated from whole genome sequences.</title>
        <authorList>
            <person name="Nicholson A.C."/>
            <person name="Gulvik C.A."/>
            <person name="Whitney A.M."/>
            <person name="Humrighouse B.W."/>
            <person name="Bell M."/>
            <person name="Holmes B."/>
            <person name="Steigerwalt A.G."/>
            <person name="Villarma A."/>
            <person name="Sheth M."/>
            <person name="Batra D."/>
            <person name="Pryor J."/>
            <person name="Bernardet J.-F."/>
            <person name="Hugo C."/>
            <person name="Kampfer P."/>
            <person name="Newman J."/>
            <person name="McQuiston J.R."/>
        </authorList>
    </citation>
    <scope>NUCLEOTIDE SEQUENCE [LARGE SCALE GENOMIC DNA]</scope>
    <source>
        <strain evidence="2 5">KC_1864</strain>
    </source>
</reference>
<dbReference type="PANTHER" id="PTHR12110:SF41">
    <property type="entry name" value="INOSOSE DEHYDRATASE"/>
    <property type="match status" value="1"/>
</dbReference>
<protein>
    <submittedName>
        <fullName evidence="3">Myo-inosose-2 dehydratase</fullName>
        <ecNumber evidence="2">4.2.1.44</ecNumber>
    </submittedName>
</protein>
<reference evidence="3 4" key="1">
    <citation type="submission" date="2018-01" db="EMBL/GenBank/DDBJ databases">
        <title>Draft genome sequences of Chryseobacterium lactis NCTC11390, Chryseobacterium oncorhynchi 701B-08, and Chryseobacterium viscerum 687B-08.</title>
        <authorList>
            <person name="Jeong J.-J."/>
            <person name="Lee Y.J."/>
            <person name="Park B."/>
            <person name="Choi I.-G."/>
            <person name="Kim K.D."/>
        </authorList>
    </citation>
    <scope>NUCLEOTIDE SEQUENCE [LARGE SCALE GENOMIC DNA]</scope>
    <source>
        <strain evidence="3 4">NCTC11390</strain>
    </source>
</reference>
<gene>
    <name evidence="3" type="primary">iolE</name>
    <name evidence="3" type="ORF">C1637_10380</name>
    <name evidence="2" type="ORF">EG342_09315</name>
</gene>
<evidence type="ECO:0000259" key="1">
    <source>
        <dbReference type="Pfam" id="PF01261"/>
    </source>
</evidence>
<dbReference type="InterPro" id="IPR050312">
    <property type="entry name" value="IolE/XylAMocC-like"/>
</dbReference>
<evidence type="ECO:0000313" key="2">
    <source>
        <dbReference type="EMBL" id="AZA82087.1"/>
    </source>
</evidence>
<keyword evidence="2" id="KW-0456">Lyase</keyword>
<evidence type="ECO:0000313" key="5">
    <source>
        <dbReference type="Proteomes" id="UP000279972"/>
    </source>
</evidence>
<organism evidence="3 4">
    <name type="scientific">Chryseobacterium lactis</name>
    <dbReference type="NCBI Taxonomy" id="1241981"/>
    <lineage>
        <taxon>Bacteria</taxon>
        <taxon>Pseudomonadati</taxon>
        <taxon>Bacteroidota</taxon>
        <taxon>Flavobacteriia</taxon>
        <taxon>Flavobacteriales</taxon>
        <taxon>Weeksellaceae</taxon>
        <taxon>Chryseobacterium group</taxon>
        <taxon>Chryseobacterium</taxon>
    </lineage>
</organism>
<dbReference type="Gene3D" id="3.20.20.150">
    <property type="entry name" value="Divalent-metal-dependent TIM barrel enzymes"/>
    <property type="match status" value="1"/>
</dbReference>
<dbReference type="SUPFAM" id="SSF51658">
    <property type="entry name" value="Xylose isomerase-like"/>
    <property type="match status" value="1"/>
</dbReference>
<dbReference type="InterPro" id="IPR030823">
    <property type="entry name" value="IolE/MocC"/>
</dbReference>
<dbReference type="AlphaFoldDB" id="A0A3G6RHH5"/>
<accession>A0A3G6RHH5</accession>
<dbReference type="EMBL" id="PPEH01000003">
    <property type="protein sequence ID" value="PNW14237.1"/>
    <property type="molecule type" value="Genomic_DNA"/>
</dbReference>
<sequence>MIQLGIAPIGWTNDDMPELGKDITFEQCISEMALAGYTGCEVGNKYPEDPSVLKKHLDIRGLTICNQWFSYQLTTQSYEQVKQGFIKQLNFLKHFNSKIVGGAECGNTIHGEYNTAITQRKKASDEDWKKLTNGLNELGKIALNDFGMHLSYHHHMGTMVQTIDETERLLNETKEKYVQLNYDCGHFDFANEDPVEALQKFISRTAHIHFKDVRKNIKEQVYKENLSFLQAVKLGIYTVPGDGNLDMQALAKIIHENQYKGWIVVEAEQDPAKANPFEYAQKGYQFMKDILKF</sequence>
<dbReference type="EC" id="4.2.1.44" evidence="2"/>
<dbReference type="InterPro" id="IPR013022">
    <property type="entry name" value="Xyl_isomerase-like_TIM-brl"/>
</dbReference>
<proteinExistence type="predicted"/>
<dbReference type="Proteomes" id="UP000279972">
    <property type="component" value="Chromosome"/>
</dbReference>
<dbReference type="InterPro" id="IPR036237">
    <property type="entry name" value="Xyl_isomerase-like_sf"/>
</dbReference>
<dbReference type="EMBL" id="CP033924">
    <property type="protein sequence ID" value="AZA82087.1"/>
    <property type="molecule type" value="Genomic_DNA"/>
</dbReference>
<dbReference type="KEGG" id="clac:EG342_09315"/>
<keyword evidence="5" id="KW-1185">Reference proteome</keyword>
<dbReference type="GO" id="GO:0050114">
    <property type="term" value="F:myo-inosose-2 dehydratase activity"/>
    <property type="evidence" value="ECO:0007669"/>
    <property type="project" value="UniProtKB-EC"/>
</dbReference>
<dbReference type="RefSeq" id="WP_103291649.1">
    <property type="nucleotide sequence ID" value="NZ_CP033924.1"/>
</dbReference>
<evidence type="ECO:0000313" key="4">
    <source>
        <dbReference type="Proteomes" id="UP000236262"/>
    </source>
</evidence>
<evidence type="ECO:0000313" key="3">
    <source>
        <dbReference type="EMBL" id="PNW14237.1"/>
    </source>
</evidence>
<dbReference type="Proteomes" id="UP000236262">
    <property type="component" value="Unassembled WGS sequence"/>
</dbReference>
<dbReference type="OrthoDB" id="9798407at2"/>
<dbReference type="NCBIfam" id="TIGR04379">
    <property type="entry name" value="myo_inos_iolE"/>
    <property type="match status" value="1"/>
</dbReference>
<feature type="domain" description="Xylose isomerase-like TIM barrel" evidence="1">
    <location>
        <begin position="32"/>
        <end position="289"/>
    </location>
</feature>